<feature type="transmembrane region" description="Helical" evidence="6">
    <location>
        <begin position="509"/>
        <end position="530"/>
    </location>
</feature>
<dbReference type="PROSITE" id="PS50850">
    <property type="entry name" value="MFS"/>
    <property type="match status" value="1"/>
</dbReference>
<sequence>MAQNYDEERQPLLQAQKLGNGITAYNQQESTADTLDPPLPDEPTTWECLKVMLGFWVGTFLAALDSTLVATLTAAISDSFDSLSLLSWVATGYLIANAAIQPLSGKLTDIYGRRAGFMFAITFFTAGNVICALAQKEWVMILGRLVAGAGGGCLNTISTFVASDIIPLRRRGVWQGIANLNYGIGLSLGGVIGGWINDLVGWRWAFAVQVPLSVLCAIQVWFTVKIPVKDTPGSKLKRVDFLGSFVLVTALILLLTGLNSGGNIVSWKHPLVLASLPLSLVFLMAFVYVEARIATEPIIPMKQLSDRTVLAACFTLWFASMAFHGLFFYAPIYFQLRGDSTSAAGTKLVPFSVGIGLGSITAGMFMRKWGTYYWLNVSIMVILIGGYIGVSGLQLNSPIWPIMVCFFFIGFAYASMLTITLTAFVAAVDHQYQAVITSASYAFRSIGSTIGITIASTVFRNILTVELWSRLGHRKSAAEIIPKVRDRLDYVKSLRPSWREPVLEIYGDALSSVFLVLLGLAGVTALVSLLMKEHTLHTNLARRSSTV</sequence>
<dbReference type="AlphaFoldDB" id="A0A8H3HUK7"/>
<gene>
    <name evidence="8" type="ORF">GOMPHAMPRED_000061</name>
</gene>
<feature type="transmembrane region" description="Helical" evidence="6">
    <location>
        <begin position="309"/>
        <end position="336"/>
    </location>
</feature>
<dbReference type="Gene3D" id="1.20.1250.20">
    <property type="entry name" value="MFS general substrate transporter like domains"/>
    <property type="match status" value="1"/>
</dbReference>
<evidence type="ECO:0000256" key="2">
    <source>
        <dbReference type="ARBA" id="ARBA00022448"/>
    </source>
</evidence>
<evidence type="ECO:0000256" key="4">
    <source>
        <dbReference type="ARBA" id="ARBA00022989"/>
    </source>
</evidence>
<keyword evidence="9" id="KW-1185">Reference proteome</keyword>
<evidence type="ECO:0000313" key="8">
    <source>
        <dbReference type="EMBL" id="CAF9903007.1"/>
    </source>
</evidence>
<dbReference type="InterPro" id="IPR011701">
    <property type="entry name" value="MFS"/>
</dbReference>
<keyword evidence="3 6" id="KW-0812">Transmembrane</keyword>
<dbReference type="GO" id="GO:0000329">
    <property type="term" value="C:fungal-type vacuole membrane"/>
    <property type="evidence" value="ECO:0007669"/>
    <property type="project" value="TreeGrafter"/>
</dbReference>
<feature type="domain" description="Major facilitator superfamily (MFS) profile" evidence="7">
    <location>
        <begin position="51"/>
        <end position="536"/>
    </location>
</feature>
<feature type="transmembrane region" description="Helical" evidence="6">
    <location>
        <begin position="178"/>
        <end position="196"/>
    </location>
</feature>
<reference evidence="8" key="1">
    <citation type="submission" date="2021-03" db="EMBL/GenBank/DDBJ databases">
        <authorList>
            <person name="Tagirdzhanova G."/>
        </authorList>
    </citation>
    <scope>NUCLEOTIDE SEQUENCE</scope>
</reference>
<evidence type="ECO:0000313" key="9">
    <source>
        <dbReference type="Proteomes" id="UP000664169"/>
    </source>
</evidence>
<evidence type="ECO:0000256" key="6">
    <source>
        <dbReference type="SAM" id="Phobius"/>
    </source>
</evidence>
<dbReference type="GO" id="GO:0015174">
    <property type="term" value="F:basic amino acid transmembrane transporter activity"/>
    <property type="evidence" value="ECO:0007669"/>
    <property type="project" value="TreeGrafter"/>
</dbReference>
<feature type="transmembrane region" description="Helical" evidence="6">
    <location>
        <begin position="399"/>
        <end position="429"/>
    </location>
</feature>
<comment type="subcellular location">
    <subcellularLocation>
        <location evidence="1">Endomembrane system</location>
        <topology evidence="1">Multi-pass membrane protein</topology>
    </subcellularLocation>
</comment>
<dbReference type="CDD" id="cd17502">
    <property type="entry name" value="MFS_Azr1_MDR_like"/>
    <property type="match status" value="1"/>
</dbReference>
<dbReference type="Proteomes" id="UP000664169">
    <property type="component" value="Unassembled WGS sequence"/>
</dbReference>
<evidence type="ECO:0000259" key="7">
    <source>
        <dbReference type="PROSITE" id="PS50850"/>
    </source>
</evidence>
<comment type="caution">
    <text evidence="8">The sequence shown here is derived from an EMBL/GenBank/DDBJ whole genome shotgun (WGS) entry which is preliminary data.</text>
</comment>
<feature type="transmembrane region" description="Helical" evidence="6">
    <location>
        <begin position="141"/>
        <end position="166"/>
    </location>
</feature>
<name>A0A8H3HUK7_9LECA</name>
<dbReference type="OrthoDB" id="3437016at2759"/>
<keyword evidence="5 6" id="KW-0472">Membrane</keyword>
<feature type="transmembrane region" description="Helical" evidence="6">
    <location>
        <begin position="271"/>
        <end position="289"/>
    </location>
</feature>
<dbReference type="EMBL" id="CAJPDQ010000001">
    <property type="protein sequence ID" value="CAF9903007.1"/>
    <property type="molecule type" value="Genomic_DNA"/>
</dbReference>
<accession>A0A8H3HUK7</accession>
<keyword evidence="2" id="KW-0813">Transport</keyword>
<dbReference type="InterPro" id="IPR036259">
    <property type="entry name" value="MFS_trans_sf"/>
</dbReference>
<dbReference type="PANTHER" id="PTHR23501:SF191">
    <property type="entry name" value="VACUOLAR BASIC AMINO ACID TRANSPORTER 4"/>
    <property type="match status" value="1"/>
</dbReference>
<feature type="transmembrane region" description="Helical" evidence="6">
    <location>
        <begin position="53"/>
        <end position="76"/>
    </location>
</feature>
<organism evidence="8 9">
    <name type="scientific">Gomphillus americanus</name>
    <dbReference type="NCBI Taxonomy" id="1940652"/>
    <lineage>
        <taxon>Eukaryota</taxon>
        <taxon>Fungi</taxon>
        <taxon>Dikarya</taxon>
        <taxon>Ascomycota</taxon>
        <taxon>Pezizomycotina</taxon>
        <taxon>Lecanoromycetes</taxon>
        <taxon>OSLEUM clade</taxon>
        <taxon>Ostropomycetidae</taxon>
        <taxon>Ostropales</taxon>
        <taxon>Graphidaceae</taxon>
        <taxon>Gomphilloideae</taxon>
        <taxon>Gomphillus</taxon>
    </lineage>
</organism>
<dbReference type="Pfam" id="PF07690">
    <property type="entry name" value="MFS_1"/>
    <property type="match status" value="1"/>
</dbReference>
<evidence type="ECO:0000256" key="1">
    <source>
        <dbReference type="ARBA" id="ARBA00004127"/>
    </source>
</evidence>
<dbReference type="InterPro" id="IPR020846">
    <property type="entry name" value="MFS_dom"/>
</dbReference>
<keyword evidence="4 6" id="KW-1133">Transmembrane helix</keyword>
<feature type="transmembrane region" description="Helical" evidence="6">
    <location>
        <begin position="115"/>
        <end position="135"/>
    </location>
</feature>
<feature type="transmembrane region" description="Helical" evidence="6">
    <location>
        <begin position="202"/>
        <end position="224"/>
    </location>
</feature>
<proteinExistence type="predicted"/>
<evidence type="ECO:0000256" key="5">
    <source>
        <dbReference type="ARBA" id="ARBA00023136"/>
    </source>
</evidence>
<evidence type="ECO:0000256" key="3">
    <source>
        <dbReference type="ARBA" id="ARBA00022692"/>
    </source>
</evidence>
<feature type="transmembrane region" description="Helical" evidence="6">
    <location>
        <begin position="441"/>
        <end position="463"/>
    </location>
</feature>
<dbReference type="GO" id="GO:0012505">
    <property type="term" value="C:endomembrane system"/>
    <property type="evidence" value="ECO:0007669"/>
    <property type="project" value="UniProtKB-SubCell"/>
</dbReference>
<dbReference type="SUPFAM" id="SSF103473">
    <property type="entry name" value="MFS general substrate transporter"/>
    <property type="match status" value="1"/>
</dbReference>
<protein>
    <recommendedName>
        <fullName evidence="7">Major facilitator superfamily (MFS) profile domain-containing protein</fullName>
    </recommendedName>
</protein>
<feature type="transmembrane region" description="Helical" evidence="6">
    <location>
        <begin position="245"/>
        <end position="265"/>
    </location>
</feature>
<dbReference type="PANTHER" id="PTHR23501">
    <property type="entry name" value="MAJOR FACILITATOR SUPERFAMILY"/>
    <property type="match status" value="1"/>
</dbReference>
<feature type="transmembrane region" description="Helical" evidence="6">
    <location>
        <begin position="373"/>
        <end position="393"/>
    </location>
</feature>